<feature type="transmembrane region" description="Helical" evidence="7">
    <location>
        <begin position="508"/>
        <end position="532"/>
    </location>
</feature>
<keyword evidence="6 7" id="KW-0472">Membrane</keyword>
<protein>
    <submittedName>
        <fullName evidence="8">Glycosyl transferase</fullName>
    </submittedName>
</protein>
<dbReference type="Proteomes" id="UP000325957">
    <property type="component" value="Unassembled WGS sequence"/>
</dbReference>
<evidence type="ECO:0000256" key="4">
    <source>
        <dbReference type="ARBA" id="ARBA00022692"/>
    </source>
</evidence>
<evidence type="ECO:0000256" key="5">
    <source>
        <dbReference type="ARBA" id="ARBA00022989"/>
    </source>
</evidence>
<evidence type="ECO:0000313" key="9">
    <source>
        <dbReference type="Proteomes" id="UP000325957"/>
    </source>
</evidence>
<feature type="transmembrane region" description="Helical" evidence="7">
    <location>
        <begin position="461"/>
        <end position="487"/>
    </location>
</feature>
<feature type="transmembrane region" description="Helical" evidence="7">
    <location>
        <begin position="431"/>
        <end position="449"/>
    </location>
</feature>
<dbReference type="EMBL" id="SZWF01000016">
    <property type="protein sequence ID" value="KAA9393570.1"/>
    <property type="molecule type" value="Genomic_DNA"/>
</dbReference>
<dbReference type="PANTHER" id="PTHR43867">
    <property type="entry name" value="CELLULOSE SYNTHASE CATALYTIC SUBUNIT A [UDP-FORMING]"/>
    <property type="match status" value="1"/>
</dbReference>
<evidence type="ECO:0000256" key="7">
    <source>
        <dbReference type="SAM" id="Phobius"/>
    </source>
</evidence>
<comment type="subcellular location">
    <subcellularLocation>
        <location evidence="1">Membrane</location>
        <topology evidence="1">Multi-pass membrane protein</topology>
    </subcellularLocation>
</comment>
<dbReference type="Gene3D" id="3.90.550.10">
    <property type="entry name" value="Spore Coat Polysaccharide Biosynthesis Protein SpsA, Chain A"/>
    <property type="match status" value="1"/>
</dbReference>
<name>A0A5J5KWC4_9MICC</name>
<comment type="caution">
    <text evidence="8">The sequence shown here is derived from an EMBL/GenBank/DDBJ whole genome shotgun (WGS) entry which is preliminary data.</text>
</comment>
<organism evidence="8 9">
    <name type="scientific">Kocuria coralli</name>
    <dbReference type="NCBI Taxonomy" id="1461025"/>
    <lineage>
        <taxon>Bacteria</taxon>
        <taxon>Bacillati</taxon>
        <taxon>Actinomycetota</taxon>
        <taxon>Actinomycetes</taxon>
        <taxon>Micrococcales</taxon>
        <taxon>Micrococcaceae</taxon>
        <taxon>Kocuria</taxon>
    </lineage>
</organism>
<keyword evidence="4 7" id="KW-0812">Transmembrane</keyword>
<evidence type="ECO:0000256" key="2">
    <source>
        <dbReference type="ARBA" id="ARBA00022676"/>
    </source>
</evidence>
<evidence type="ECO:0000256" key="6">
    <source>
        <dbReference type="ARBA" id="ARBA00023136"/>
    </source>
</evidence>
<keyword evidence="3 8" id="KW-0808">Transferase</keyword>
<gene>
    <name evidence="8" type="ORF">FCK90_11295</name>
</gene>
<feature type="transmembrane region" description="Helical" evidence="7">
    <location>
        <begin position="65"/>
        <end position="83"/>
    </location>
</feature>
<dbReference type="InterPro" id="IPR029044">
    <property type="entry name" value="Nucleotide-diphossugar_trans"/>
</dbReference>
<dbReference type="PANTHER" id="PTHR43867:SF2">
    <property type="entry name" value="CELLULOSE SYNTHASE CATALYTIC SUBUNIT A [UDP-FORMING]"/>
    <property type="match status" value="1"/>
</dbReference>
<dbReference type="GO" id="GO:0005886">
    <property type="term" value="C:plasma membrane"/>
    <property type="evidence" value="ECO:0007669"/>
    <property type="project" value="TreeGrafter"/>
</dbReference>
<feature type="transmembrane region" description="Helical" evidence="7">
    <location>
        <begin position="396"/>
        <end position="419"/>
    </location>
</feature>
<reference evidence="8 9" key="1">
    <citation type="submission" date="2019-05" db="EMBL/GenBank/DDBJ databases">
        <title>Kocuria coralli sp. nov., a novel actinobacterium isolated from coral reef seawater.</title>
        <authorList>
            <person name="Li J."/>
        </authorList>
    </citation>
    <scope>NUCLEOTIDE SEQUENCE [LARGE SCALE GENOMIC DNA]</scope>
    <source>
        <strain evidence="8 9">SCSIO 13007</strain>
    </source>
</reference>
<keyword evidence="9" id="KW-1185">Reference proteome</keyword>
<evidence type="ECO:0000313" key="8">
    <source>
        <dbReference type="EMBL" id="KAA9393570.1"/>
    </source>
</evidence>
<dbReference type="SUPFAM" id="SSF53448">
    <property type="entry name" value="Nucleotide-diphospho-sugar transferases"/>
    <property type="match status" value="1"/>
</dbReference>
<keyword evidence="5 7" id="KW-1133">Transmembrane helix</keyword>
<sequence length="609" mass="67705">MGVCLDETELEKAFVVGEPQETRDTKISFRRMQESAGRWILTLFVALLAVGFSFAYLVWQAYYGYVAGVLTVGIALAFVADLLRTTFTISLSWTALLAKKPVLPRARDDHRVALIVTFVPSSEDAAMLESLLQEAQRIDYPANQLEIFVFDEGDGGVVNPIIQRVNRLPGHRVQRISRHGQRVYNQPKGRFEAKTKHGNINAALDKIWRHPEVYGTFDIMMGLDPDHIPMPEFARRMLGYFRDANVAYVAGPQSYENARRSVVARLAESQQFVFHTVSQTGANAARAPMLVGTSYAVRMSVLQQVGGIQPSITEDMATSLAILSRCNPATRKQWKAVYTPDLLAHGEGPATWGAFFKQQDRWSRGAIEYVLSGKLLWNTLRMWRNPLGVMHYNIMMSFYGIMGVLWLLAAANMVVTAVWGPTAIAVDPSHWAIFYGWVAFFQITLYSVMRRYNTSPYEERFSYGIYGMFMSVVSAPIYAAALVKTLLRRPVGFSVTPKGAKASGDSLFTFRINIMWAAFYAAMLGVAISLGHMPLASMSWPIMGIAIALAPAVLWRCELHAQRRALPAGDGAVVDRLGGSLDSQFEELMAGQETVPTSTRRPAALSVLT</sequence>
<feature type="transmembrane region" description="Helical" evidence="7">
    <location>
        <begin position="538"/>
        <end position="555"/>
    </location>
</feature>
<evidence type="ECO:0000256" key="1">
    <source>
        <dbReference type="ARBA" id="ARBA00004141"/>
    </source>
</evidence>
<dbReference type="GO" id="GO:0016758">
    <property type="term" value="F:hexosyltransferase activity"/>
    <property type="evidence" value="ECO:0007669"/>
    <property type="project" value="TreeGrafter"/>
</dbReference>
<feature type="transmembrane region" description="Helical" evidence="7">
    <location>
        <begin position="39"/>
        <end position="59"/>
    </location>
</feature>
<evidence type="ECO:0000256" key="3">
    <source>
        <dbReference type="ARBA" id="ARBA00022679"/>
    </source>
</evidence>
<dbReference type="InterPro" id="IPR050321">
    <property type="entry name" value="Glycosyltr_2/OpgH_subfam"/>
</dbReference>
<dbReference type="Pfam" id="PF13641">
    <property type="entry name" value="Glyco_tranf_2_3"/>
    <property type="match status" value="1"/>
</dbReference>
<dbReference type="OrthoDB" id="9806824at2"/>
<proteinExistence type="predicted"/>
<keyword evidence="2" id="KW-0328">Glycosyltransferase</keyword>
<accession>A0A5J5KWC4</accession>
<dbReference type="AlphaFoldDB" id="A0A5J5KWC4"/>